<dbReference type="CDD" id="cd10227">
    <property type="entry name" value="ASKHA_NBD_ParM-like"/>
    <property type="match status" value="1"/>
</dbReference>
<reference evidence="1" key="1">
    <citation type="submission" date="2020-02" db="EMBL/GenBank/DDBJ databases">
        <authorList>
            <person name="Meier V. D."/>
        </authorList>
    </citation>
    <scope>NUCLEOTIDE SEQUENCE</scope>
    <source>
        <strain evidence="1">AVDCRST_MAG94</strain>
    </source>
</reference>
<organism evidence="1">
    <name type="scientific">uncultured Leptolyngbya sp</name>
    <dbReference type="NCBI Taxonomy" id="332963"/>
    <lineage>
        <taxon>Bacteria</taxon>
        <taxon>Bacillati</taxon>
        <taxon>Cyanobacteriota</taxon>
        <taxon>Cyanophyceae</taxon>
        <taxon>Leptolyngbyales</taxon>
        <taxon>Leptolyngbyaceae</taxon>
        <taxon>Leptolyngbya group</taxon>
        <taxon>Leptolyngbya</taxon>
        <taxon>environmental samples</taxon>
    </lineage>
</organism>
<evidence type="ECO:0000313" key="1">
    <source>
        <dbReference type="EMBL" id="CAA9362365.1"/>
    </source>
</evidence>
<dbReference type="AlphaFoldDB" id="A0A6J4MKQ0"/>
<sequence length="367" mass="40899">MTDLTIAYDPGSTSSRAFHTLKPFKPELLLMESEVAEVSPRSVKVYEANRLGNPAPENAAWIECKGEYRAVGFLAKNHFWADLNLADSKLKLATWKALALIGAIASKNGLPNGSTIRFGALLPYGEYQDRELFEQFLTSAIGGYRFRGEERSFELESFVCRPEGFGLVSRGRGPGASLKEQIIVIVIVGFRDVSIYVMNRGVITRGISKDIGFSKFVETVQAQTAGLKMDVLTAAICKAGPKISARALAHLGRNLDPSLRDAEVTQIRTAIAVAREQYWLMLSNWLRHHIPAQSDEAIIGGGTAYYYEREFTTFFSGVKLNWCAELEEQINRCYMPQVSQHSLSYRLTDVYGFFNYLVGSERPTAHV</sequence>
<protein>
    <recommendedName>
        <fullName evidence="2">Actin-like protein N-terminal domain-containing protein</fullName>
    </recommendedName>
</protein>
<proteinExistence type="predicted"/>
<accession>A0A6J4MKQ0</accession>
<evidence type="ECO:0008006" key="2">
    <source>
        <dbReference type="Google" id="ProtNLM"/>
    </source>
</evidence>
<name>A0A6J4MKQ0_9CYAN</name>
<dbReference type="EMBL" id="CADCTY010001205">
    <property type="protein sequence ID" value="CAA9362365.1"/>
    <property type="molecule type" value="Genomic_DNA"/>
</dbReference>
<gene>
    <name evidence="1" type="ORF">AVDCRST_MAG94-3456</name>
</gene>